<dbReference type="AlphaFoldDB" id="A0A9D3Z214"/>
<accession>A0A9D3Z214</accession>
<sequence length="153" mass="16518">MDASLTFFGPFCEKACPTNCARKDFDTRCSNETGNCLYGCSGEFTGVDCMEDLKQESSEDVVPTAAIGGGVAAAVIVVVVTAVAVFIYLRRRSPLYDTVQRANNANLPEEITYAALQAKVCSTEMSARSPVCGETNAEYQNTDNEQHTYEIAS</sequence>
<comment type="caution">
    <text evidence="2">The sequence shown here is derived from an EMBL/GenBank/DDBJ whole genome shotgun (WGS) entry which is preliminary data.</text>
</comment>
<reference evidence="2" key="2">
    <citation type="submission" date="2020-11" db="EMBL/GenBank/DDBJ databases">
        <authorList>
            <person name="McCartney M.A."/>
            <person name="Auch B."/>
            <person name="Kono T."/>
            <person name="Mallez S."/>
            <person name="Becker A."/>
            <person name="Gohl D.M."/>
            <person name="Silverstein K.A.T."/>
            <person name="Koren S."/>
            <person name="Bechman K.B."/>
            <person name="Herman A."/>
            <person name="Abrahante J.E."/>
            <person name="Garbe J."/>
        </authorList>
    </citation>
    <scope>NUCLEOTIDE SEQUENCE</scope>
    <source>
        <strain evidence="2">Duluth1</strain>
        <tissue evidence="2">Whole animal</tissue>
    </source>
</reference>
<keyword evidence="1" id="KW-0812">Transmembrane</keyword>
<name>A0A9D3Z214_DREPO</name>
<evidence type="ECO:0000256" key="1">
    <source>
        <dbReference type="SAM" id="Phobius"/>
    </source>
</evidence>
<dbReference type="Proteomes" id="UP000828390">
    <property type="component" value="Unassembled WGS sequence"/>
</dbReference>
<reference evidence="2" key="1">
    <citation type="journal article" date="2019" name="bioRxiv">
        <title>The Genome of the Zebra Mussel, Dreissena polymorpha: A Resource for Invasive Species Research.</title>
        <authorList>
            <person name="McCartney M.A."/>
            <person name="Auch B."/>
            <person name="Kono T."/>
            <person name="Mallez S."/>
            <person name="Zhang Y."/>
            <person name="Obille A."/>
            <person name="Becker A."/>
            <person name="Abrahante J.E."/>
            <person name="Garbe J."/>
            <person name="Badalamenti J.P."/>
            <person name="Herman A."/>
            <person name="Mangelson H."/>
            <person name="Liachko I."/>
            <person name="Sullivan S."/>
            <person name="Sone E.D."/>
            <person name="Koren S."/>
            <person name="Silverstein K.A.T."/>
            <person name="Beckman K.B."/>
            <person name="Gohl D.M."/>
        </authorList>
    </citation>
    <scope>NUCLEOTIDE SEQUENCE</scope>
    <source>
        <strain evidence="2">Duluth1</strain>
        <tissue evidence="2">Whole animal</tissue>
    </source>
</reference>
<proteinExistence type="predicted"/>
<feature type="transmembrane region" description="Helical" evidence="1">
    <location>
        <begin position="65"/>
        <end position="89"/>
    </location>
</feature>
<dbReference type="EMBL" id="JAIWYP010000014">
    <property type="protein sequence ID" value="KAH3709451.1"/>
    <property type="molecule type" value="Genomic_DNA"/>
</dbReference>
<keyword evidence="1" id="KW-1133">Transmembrane helix</keyword>
<organism evidence="2 3">
    <name type="scientific">Dreissena polymorpha</name>
    <name type="common">Zebra mussel</name>
    <name type="synonym">Mytilus polymorpha</name>
    <dbReference type="NCBI Taxonomy" id="45954"/>
    <lineage>
        <taxon>Eukaryota</taxon>
        <taxon>Metazoa</taxon>
        <taxon>Spiralia</taxon>
        <taxon>Lophotrochozoa</taxon>
        <taxon>Mollusca</taxon>
        <taxon>Bivalvia</taxon>
        <taxon>Autobranchia</taxon>
        <taxon>Heteroconchia</taxon>
        <taxon>Euheterodonta</taxon>
        <taxon>Imparidentia</taxon>
        <taxon>Neoheterodontei</taxon>
        <taxon>Myida</taxon>
        <taxon>Dreissenoidea</taxon>
        <taxon>Dreissenidae</taxon>
        <taxon>Dreissena</taxon>
    </lineage>
</organism>
<evidence type="ECO:0000313" key="2">
    <source>
        <dbReference type="EMBL" id="KAH3709451.1"/>
    </source>
</evidence>
<protein>
    <submittedName>
        <fullName evidence="2">Uncharacterized protein</fullName>
    </submittedName>
</protein>
<evidence type="ECO:0000313" key="3">
    <source>
        <dbReference type="Proteomes" id="UP000828390"/>
    </source>
</evidence>
<keyword evidence="1" id="KW-0472">Membrane</keyword>
<keyword evidence="3" id="KW-1185">Reference proteome</keyword>
<gene>
    <name evidence="2" type="ORF">DPMN_068914</name>
</gene>